<dbReference type="InterPro" id="IPR052032">
    <property type="entry name" value="ATP-dep_AA_Ligase"/>
</dbReference>
<proteinExistence type="predicted"/>
<dbReference type="Gene3D" id="3.40.50.20">
    <property type="match status" value="1"/>
</dbReference>
<dbReference type="SUPFAM" id="SSF56059">
    <property type="entry name" value="Glutathione synthetase ATP-binding domain-like"/>
    <property type="match status" value="1"/>
</dbReference>
<dbReference type="Pfam" id="PF13535">
    <property type="entry name" value="ATP-grasp_4"/>
    <property type="match status" value="1"/>
</dbReference>
<gene>
    <name evidence="6" type="ORF">RM572_25715</name>
</gene>
<dbReference type="InterPro" id="IPR011761">
    <property type="entry name" value="ATP-grasp"/>
</dbReference>
<feature type="domain" description="ATP-grasp" evidence="5">
    <location>
        <begin position="113"/>
        <end position="308"/>
    </location>
</feature>
<sequence>MAIAVIETLNFGLGYLVDAARSRGHDLFLLTCNRGFYQHELARAESVGVNVVDVDTSDVVKVVSALRNIADLQGIVRMTDLWSMPAIEAAEQLGLPRQSGDAVALLRSKGELRDHLHNHGFSRAPSVVFDPYTTEAGEVSKQLGYPCVVKDVAGSSSQNVWLVKTPSDLRPVIDAARKSAQVRGGALTAEPYFVGPLYSAETLSWGGETRILGITSRSLSPEPYFREDTLSFPVAFPEAKAKELVDWVGSILSTVGYREGFTHTEFIVTSEGFEIVEINPRLGGALVGESIHQTFGVNVHEAFIDLALGKRPALMDAQLMPQRGTAQVLVYAQEVGVFEGFAGEELLAHHPGEPTLYPLRRPGDFVPSTTDQTGAVAVLFATGASAELALHNVVSALGKLGVHTKPEGK</sequence>
<keyword evidence="3 4" id="KW-0067">ATP-binding</keyword>
<evidence type="ECO:0000313" key="6">
    <source>
        <dbReference type="EMBL" id="MDT0382164.1"/>
    </source>
</evidence>
<evidence type="ECO:0000256" key="3">
    <source>
        <dbReference type="ARBA" id="ARBA00022840"/>
    </source>
</evidence>
<protein>
    <submittedName>
        <fullName evidence="6">ATP-grasp domain-containing protein</fullName>
    </submittedName>
</protein>
<evidence type="ECO:0000259" key="5">
    <source>
        <dbReference type="PROSITE" id="PS50975"/>
    </source>
</evidence>
<dbReference type="Gene3D" id="3.30.470.20">
    <property type="entry name" value="ATP-grasp fold, B domain"/>
    <property type="match status" value="1"/>
</dbReference>
<dbReference type="PANTHER" id="PTHR43585:SF2">
    <property type="entry name" value="ATP-GRASP ENZYME FSQD"/>
    <property type="match status" value="1"/>
</dbReference>
<dbReference type="InterPro" id="IPR041472">
    <property type="entry name" value="BL00235/CARNS1_N"/>
</dbReference>
<dbReference type="Pfam" id="PF18130">
    <property type="entry name" value="ATPgrasp_N"/>
    <property type="match status" value="1"/>
</dbReference>
<evidence type="ECO:0000256" key="1">
    <source>
        <dbReference type="ARBA" id="ARBA00022598"/>
    </source>
</evidence>
<organism evidence="6 7">
    <name type="scientific">Streptomyces hazeniae</name>
    <dbReference type="NCBI Taxonomy" id="3075538"/>
    <lineage>
        <taxon>Bacteria</taxon>
        <taxon>Bacillati</taxon>
        <taxon>Actinomycetota</taxon>
        <taxon>Actinomycetes</taxon>
        <taxon>Kitasatosporales</taxon>
        <taxon>Streptomycetaceae</taxon>
        <taxon>Streptomyces</taxon>
    </lineage>
</organism>
<comment type="caution">
    <text evidence="6">The sequence shown here is derived from an EMBL/GenBank/DDBJ whole genome shotgun (WGS) entry which is preliminary data.</text>
</comment>
<evidence type="ECO:0000256" key="2">
    <source>
        <dbReference type="ARBA" id="ARBA00022741"/>
    </source>
</evidence>
<reference evidence="7" key="1">
    <citation type="submission" date="2023-07" db="EMBL/GenBank/DDBJ databases">
        <title>30 novel species of actinomycetes from the DSMZ collection.</title>
        <authorList>
            <person name="Nouioui I."/>
        </authorList>
    </citation>
    <scope>NUCLEOTIDE SEQUENCE [LARGE SCALE GENOMIC DNA]</scope>
    <source>
        <strain evidence="7">DSM 42041</strain>
    </source>
</reference>
<keyword evidence="7" id="KW-1185">Reference proteome</keyword>
<keyword evidence="1" id="KW-0436">Ligase</keyword>
<evidence type="ECO:0000313" key="7">
    <source>
        <dbReference type="Proteomes" id="UP001183414"/>
    </source>
</evidence>
<accession>A0ABU2NYV4</accession>
<name>A0ABU2NYV4_9ACTN</name>
<dbReference type="Proteomes" id="UP001183414">
    <property type="component" value="Unassembled WGS sequence"/>
</dbReference>
<dbReference type="PANTHER" id="PTHR43585">
    <property type="entry name" value="FUMIPYRROLE BIOSYNTHESIS PROTEIN C"/>
    <property type="match status" value="1"/>
</dbReference>
<dbReference type="RefSeq" id="WP_311675773.1">
    <property type="nucleotide sequence ID" value="NZ_JAVREQ010000031.1"/>
</dbReference>
<evidence type="ECO:0000256" key="4">
    <source>
        <dbReference type="PROSITE-ProRule" id="PRU00409"/>
    </source>
</evidence>
<dbReference type="PROSITE" id="PS50975">
    <property type="entry name" value="ATP_GRASP"/>
    <property type="match status" value="1"/>
</dbReference>
<dbReference type="EMBL" id="JAVREQ010000031">
    <property type="protein sequence ID" value="MDT0382164.1"/>
    <property type="molecule type" value="Genomic_DNA"/>
</dbReference>
<keyword evidence="2 4" id="KW-0547">Nucleotide-binding</keyword>